<accession>A0A6J4IS49</accession>
<organism evidence="2">
    <name type="scientific">uncultured Actinomycetospora sp</name>
    <dbReference type="NCBI Taxonomy" id="1135996"/>
    <lineage>
        <taxon>Bacteria</taxon>
        <taxon>Bacillati</taxon>
        <taxon>Actinomycetota</taxon>
        <taxon>Actinomycetes</taxon>
        <taxon>Pseudonocardiales</taxon>
        <taxon>Pseudonocardiaceae</taxon>
        <taxon>Actinomycetospora</taxon>
        <taxon>environmental samples</taxon>
    </lineage>
</organism>
<feature type="non-terminal residue" evidence="2">
    <location>
        <position position="1"/>
    </location>
</feature>
<dbReference type="EMBL" id="CADCTH010000305">
    <property type="protein sequence ID" value="CAA9258472.1"/>
    <property type="molecule type" value="Genomic_DNA"/>
</dbReference>
<evidence type="ECO:0000256" key="1">
    <source>
        <dbReference type="SAM" id="MobiDB-lite"/>
    </source>
</evidence>
<reference evidence="2" key="1">
    <citation type="submission" date="2020-02" db="EMBL/GenBank/DDBJ databases">
        <authorList>
            <person name="Meier V. D."/>
        </authorList>
    </citation>
    <scope>NUCLEOTIDE SEQUENCE</scope>
    <source>
        <strain evidence="2">AVDCRST_MAG54</strain>
    </source>
</reference>
<feature type="compositionally biased region" description="Basic residues" evidence="1">
    <location>
        <begin position="29"/>
        <end position="44"/>
    </location>
</feature>
<evidence type="ECO:0000313" key="2">
    <source>
        <dbReference type="EMBL" id="CAA9258472.1"/>
    </source>
</evidence>
<feature type="compositionally biased region" description="Basic residues" evidence="1">
    <location>
        <begin position="85"/>
        <end position="106"/>
    </location>
</feature>
<feature type="compositionally biased region" description="Basic and acidic residues" evidence="1">
    <location>
        <begin position="14"/>
        <end position="28"/>
    </location>
</feature>
<feature type="non-terminal residue" evidence="2">
    <location>
        <position position="118"/>
    </location>
</feature>
<dbReference type="AlphaFoldDB" id="A0A6J4IS49"/>
<name>A0A6J4IS49_9PSEU</name>
<protein>
    <submittedName>
        <fullName evidence="2">Identified by similarity to GB:AAD29263.1</fullName>
    </submittedName>
</protein>
<sequence length="118" mass="14074">GPERPRRRARRLQSRSEDRLLPQRVLRDRPRRRRRAHRVRPRHRGVPDVLRRARQRPHPPRRRLPGPAARRPVVPVRDPLEGGPRRRRRTARRPRGHPPPHARVGRPRGPGEAPDRRV</sequence>
<feature type="compositionally biased region" description="Basic residues" evidence="1">
    <location>
        <begin position="52"/>
        <end position="64"/>
    </location>
</feature>
<gene>
    <name evidence="2" type="ORF">AVDCRST_MAG54-2362</name>
</gene>
<feature type="compositionally biased region" description="Basic residues" evidence="1">
    <location>
        <begin position="1"/>
        <end position="13"/>
    </location>
</feature>
<proteinExistence type="predicted"/>
<feature type="compositionally biased region" description="Low complexity" evidence="1">
    <location>
        <begin position="65"/>
        <end position="77"/>
    </location>
</feature>
<feature type="region of interest" description="Disordered" evidence="1">
    <location>
        <begin position="1"/>
        <end position="118"/>
    </location>
</feature>